<feature type="transmembrane region" description="Helical" evidence="1">
    <location>
        <begin position="83"/>
        <end position="107"/>
    </location>
</feature>
<feature type="transmembrane region" description="Helical" evidence="1">
    <location>
        <begin position="228"/>
        <end position="247"/>
    </location>
</feature>
<dbReference type="EMBL" id="CABWIE010000023">
    <property type="protein sequence ID" value="VWL98904.1"/>
    <property type="molecule type" value="Genomic_DNA"/>
</dbReference>
<evidence type="ECO:0000313" key="4">
    <source>
        <dbReference type="Proteomes" id="UP000361836"/>
    </source>
</evidence>
<name>A0A5K1J6B7_9ACTN</name>
<feature type="transmembrane region" description="Helical" evidence="1">
    <location>
        <begin position="254"/>
        <end position="276"/>
    </location>
</feature>
<organism evidence="3 4">
    <name type="scientific">Collinsella aerofaciens</name>
    <dbReference type="NCBI Taxonomy" id="74426"/>
    <lineage>
        <taxon>Bacteria</taxon>
        <taxon>Bacillati</taxon>
        <taxon>Actinomycetota</taxon>
        <taxon>Coriobacteriia</taxon>
        <taxon>Coriobacteriales</taxon>
        <taxon>Coriobacteriaceae</taxon>
        <taxon>Collinsella</taxon>
    </lineage>
</organism>
<protein>
    <submittedName>
        <fullName evidence="3">ABC-2 family transporter protein</fullName>
    </submittedName>
</protein>
<accession>A0A5K1J6B7</accession>
<keyword evidence="1" id="KW-1133">Transmembrane helix</keyword>
<evidence type="ECO:0000313" key="3">
    <source>
        <dbReference type="EMBL" id="VWL98904.1"/>
    </source>
</evidence>
<dbReference type="RefSeq" id="WP_152076706.1">
    <property type="nucleotide sequence ID" value="NZ_CAAKNU010000105.1"/>
</dbReference>
<feature type="transmembrane region" description="Helical" evidence="1">
    <location>
        <begin position="128"/>
        <end position="151"/>
    </location>
</feature>
<evidence type="ECO:0000256" key="2">
    <source>
        <dbReference type="SAM" id="SignalP"/>
    </source>
</evidence>
<reference evidence="3 4" key="1">
    <citation type="submission" date="2019-10" db="EMBL/GenBank/DDBJ databases">
        <authorList>
            <person name="Wolf R A."/>
        </authorList>
    </citation>
    <scope>NUCLEOTIDE SEQUENCE [LARGE SCALE GENOMIC DNA]</scope>
    <source>
        <strain evidence="3">Collinsella_aerofaciens_MC2</strain>
    </source>
</reference>
<dbReference type="AlphaFoldDB" id="A0A5K1J6B7"/>
<keyword evidence="4" id="KW-1185">Reference proteome</keyword>
<gene>
    <name evidence="3" type="ORF">KCJAJFAP_02271</name>
</gene>
<feature type="signal peptide" evidence="2">
    <location>
        <begin position="1"/>
        <end position="25"/>
    </location>
</feature>
<proteinExistence type="predicted"/>
<feature type="chain" id="PRO_5023943434" evidence="2">
    <location>
        <begin position="26"/>
        <end position="279"/>
    </location>
</feature>
<sequence length="279" mass="27332">MSAPLRAARVEARKLLSSRALPAIAACAALLAALTMSSPAEFPGGPLLMTAGPDPSRIGGAIGFIGNVVDPAAPGLSAVRTSLVYTALWIPVAVAFGLATFSADFSCGAARVSRARGASLAESGAARILVACCAMAVLYAASCGAALVFKAAQYGAAIGPDELSAFAGSGAVNALGLCALASWSAALYAVSRGSFITVVAQLALAALVLLGYPSAYGAAASAGAAAPVLPWALHPVFYLLNAAALCLDTAQTALALGICAAMLVGGVAAAAVASHLKEV</sequence>
<keyword evidence="1" id="KW-0472">Membrane</keyword>
<dbReference type="Proteomes" id="UP000361836">
    <property type="component" value="Unassembled WGS sequence"/>
</dbReference>
<feature type="transmembrane region" description="Helical" evidence="1">
    <location>
        <begin position="163"/>
        <end position="183"/>
    </location>
</feature>
<evidence type="ECO:0000256" key="1">
    <source>
        <dbReference type="SAM" id="Phobius"/>
    </source>
</evidence>
<keyword evidence="2" id="KW-0732">Signal</keyword>
<keyword evidence="1" id="KW-0812">Transmembrane</keyword>
<feature type="transmembrane region" description="Helical" evidence="1">
    <location>
        <begin position="195"/>
        <end position="216"/>
    </location>
</feature>